<dbReference type="Gene3D" id="1.10.10.10">
    <property type="entry name" value="Winged helix-like DNA-binding domain superfamily/Winged helix DNA-binding domain"/>
    <property type="match status" value="1"/>
</dbReference>
<dbReference type="PROSITE" id="PS50110">
    <property type="entry name" value="RESPONSE_REGULATORY"/>
    <property type="match status" value="1"/>
</dbReference>
<proteinExistence type="predicted"/>
<evidence type="ECO:0000256" key="1">
    <source>
        <dbReference type="ARBA" id="ARBA00023125"/>
    </source>
</evidence>
<dbReference type="GO" id="GO:0006355">
    <property type="term" value="P:regulation of DNA-templated transcription"/>
    <property type="evidence" value="ECO:0007669"/>
    <property type="project" value="InterPro"/>
</dbReference>
<dbReference type="PANTHER" id="PTHR43214:SF43">
    <property type="entry name" value="TWO-COMPONENT RESPONSE REGULATOR"/>
    <property type="match status" value="1"/>
</dbReference>
<dbReference type="EMBL" id="BLLB01000002">
    <property type="protein sequence ID" value="GFH01736.1"/>
    <property type="molecule type" value="Genomic_DNA"/>
</dbReference>
<keyword evidence="1" id="KW-0238">DNA-binding</keyword>
<evidence type="ECO:0000256" key="2">
    <source>
        <dbReference type="PROSITE-ProRule" id="PRU00169"/>
    </source>
</evidence>
<dbReference type="InterPro" id="IPR000792">
    <property type="entry name" value="Tscrpt_reg_LuxR_C"/>
</dbReference>
<keyword evidence="5" id="KW-1185">Reference proteome</keyword>
<dbReference type="InterPro" id="IPR036388">
    <property type="entry name" value="WH-like_DNA-bd_sf"/>
</dbReference>
<evidence type="ECO:0000313" key="5">
    <source>
        <dbReference type="Proteomes" id="UP000465304"/>
    </source>
</evidence>
<dbReference type="InterPro" id="IPR016032">
    <property type="entry name" value="Sig_transdc_resp-reg_C-effctor"/>
</dbReference>
<name>A0A7I9ZLX3_9MYCO</name>
<dbReference type="Gene3D" id="3.40.50.2300">
    <property type="match status" value="1"/>
</dbReference>
<dbReference type="GO" id="GO:0003677">
    <property type="term" value="F:DNA binding"/>
    <property type="evidence" value="ECO:0007669"/>
    <property type="project" value="UniProtKB-KW"/>
</dbReference>
<dbReference type="InterPro" id="IPR001789">
    <property type="entry name" value="Sig_transdc_resp-reg_receiver"/>
</dbReference>
<organism evidence="4 5">
    <name type="scientific">Mycolicibacterium hippocampi</name>
    <dbReference type="NCBI Taxonomy" id="659824"/>
    <lineage>
        <taxon>Bacteria</taxon>
        <taxon>Bacillati</taxon>
        <taxon>Actinomycetota</taxon>
        <taxon>Actinomycetes</taxon>
        <taxon>Mycobacteriales</taxon>
        <taxon>Mycobacteriaceae</taxon>
        <taxon>Mycolicibacterium</taxon>
    </lineage>
</organism>
<dbReference type="PANTHER" id="PTHR43214">
    <property type="entry name" value="TWO-COMPONENT RESPONSE REGULATOR"/>
    <property type="match status" value="1"/>
</dbReference>
<dbReference type="SMART" id="SM00421">
    <property type="entry name" value="HTH_LUXR"/>
    <property type="match status" value="1"/>
</dbReference>
<evidence type="ECO:0000259" key="3">
    <source>
        <dbReference type="PROSITE" id="PS50110"/>
    </source>
</evidence>
<feature type="modified residue" description="4-aspartylphosphate" evidence="2">
    <location>
        <position position="74"/>
    </location>
</feature>
<dbReference type="GO" id="GO:0000160">
    <property type="term" value="P:phosphorelay signal transduction system"/>
    <property type="evidence" value="ECO:0007669"/>
    <property type="project" value="InterPro"/>
</dbReference>
<protein>
    <recommendedName>
        <fullName evidence="3">Response regulatory domain-containing protein</fullName>
    </recommendedName>
</protein>
<dbReference type="SUPFAM" id="SSF52172">
    <property type="entry name" value="CheY-like"/>
    <property type="match status" value="1"/>
</dbReference>
<dbReference type="AlphaFoldDB" id="A0A7I9ZLX3"/>
<dbReference type="InterPro" id="IPR011006">
    <property type="entry name" value="CheY-like_superfamily"/>
</dbReference>
<reference evidence="4 5" key="1">
    <citation type="journal article" date="2019" name="Emerg. Microbes Infect.">
        <title>Comprehensive subspecies identification of 175 nontuberculous mycobacteria species based on 7547 genomic profiles.</title>
        <authorList>
            <person name="Matsumoto Y."/>
            <person name="Kinjo T."/>
            <person name="Motooka D."/>
            <person name="Nabeya D."/>
            <person name="Jung N."/>
            <person name="Uechi K."/>
            <person name="Horii T."/>
            <person name="Iida T."/>
            <person name="Fujita J."/>
            <person name="Nakamura S."/>
        </authorList>
    </citation>
    <scope>NUCLEOTIDE SEQUENCE [LARGE SCALE GENOMIC DNA]</scope>
    <source>
        <strain evidence="4 5">JCM 30996</strain>
    </source>
</reference>
<dbReference type="InterPro" id="IPR039420">
    <property type="entry name" value="WalR-like"/>
</dbReference>
<dbReference type="SUPFAM" id="SSF46894">
    <property type="entry name" value="C-terminal effector domain of the bipartite response regulators"/>
    <property type="match status" value="1"/>
</dbReference>
<dbReference type="Pfam" id="PF00196">
    <property type="entry name" value="GerE"/>
    <property type="match status" value="1"/>
</dbReference>
<gene>
    <name evidence="4" type="ORF">MHIP_22190</name>
</gene>
<comment type="caution">
    <text evidence="4">The sequence shown here is derived from an EMBL/GenBank/DDBJ whole genome shotgun (WGS) entry which is preliminary data.</text>
</comment>
<accession>A0A7I9ZLX3</accession>
<evidence type="ECO:0000313" key="4">
    <source>
        <dbReference type="EMBL" id="GFH01736.1"/>
    </source>
</evidence>
<sequence>MSSQGRGAIVREGGVQNRVRIAIIDDHDVVHAGIQAWCVDADPPIELVASFLQPQEYFAAYPDPNSDVDVVLLDLQIDGNRPDFDTLRRLSDRDQRVVVYSHITADEVILTCLELGAVTYLVKSEGKRHLIEAIHAAHTSTPYVGPRMGKALLDDNAAGRIKLSEREKQVLIAWFQTESKELVAKRLFIAPTTVRTHLQRARAKYASVGRPAPTKSALLARAIEDGILSLNDL</sequence>
<dbReference type="Pfam" id="PF00072">
    <property type="entry name" value="Response_reg"/>
    <property type="match status" value="1"/>
</dbReference>
<keyword evidence="2" id="KW-0597">Phosphoprotein</keyword>
<feature type="domain" description="Response regulatory" evidence="3">
    <location>
        <begin position="20"/>
        <end position="138"/>
    </location>
</feature>
<dbReference type="Proteomes" id="UP000465304">
    <property type="component" value="Unassembled WGS sequence"/>
</dbReference>
<dbReference type="SMART" id="SM00448">
    <property type="entry name" value="REC"/>
    <property type="match status" value="1"/>
</dbReference>